<protein>
    <submittedName>
        <fullName evidence="2">Glycosyltransferase</fullName>
        <ecNumber evidence="2">2.4.-.-</ecNumber>
    </submittedName>
</protein>
<dbReference type="GO" id="GO:0016757">
    <property type="term" value="F:glycosyltransferase activity"/>
    <property type="evidence" value="ECO:0007669"/>
    <property type="project" value="UniProtKB-KW"/>
</dbReference>
<dbReference type="Pfam" id="PF00535">
    <property type="entry name" value="Glycos_transf_2"/>
    <property type="match status" value="1"/>
</dbReference>
<proteinExistence type="predicted"/>
<dbReference type="SUPFAM" id="SSF53448">
    <property type="entry name" value="Nucleotide-diphospho-sugar transferases"/>
    <property type="match status" value="1"/>
</dbReference>
<accession>A0ABY6MIN3</accession>
<reference evidence="2" key="1">
    <citation type="submission" date="2022-10" db="EMBL/GenBank/DDBJ databases">
        <title>Algoriphagus sp. a novel bacteria isolate from halophytes salicornia europaea.</title>
        <authorList>
            <person name="Peng Y."/>
            <person name="Jiang L."/>
            <person name="Lee J."/>
        </authorList>
    </citation>
    <scope>NUCLEOTIDE SEQUENCE</scope>
    <source>
        <strain evidence="2">TR-M5</strain>
    </source>
</reference>
<feature type="domain" description="Glycosyltransferase 2-like" evidence="1">
    <location>
        <begin position="38"/>
        <end position="96"/>
    </location>
</feature>
<evidence type="ECO:0000259" key="1">
    <source>
        <dbReference type="Pfam" id="PF00535"/>
    </source>
</evidence>
<dbReference type="Gene3D" id="3.90.550.10">
    <property type="entry name" value="Spore Coat Polysaccharide Biosynthesis Protein SpsA, Chain A"/>
    <property type="match status" value="1"/>
</dbReference>
<keyword evidence="2" id="KW-0808">Transferase</keyword>
<evidence type="ECO:0000313" key="3">
    <source>
        <dbReference type="Proteomes" id="UP001163156"/>
    </source>
</evidence>
<name>A0ABY6MIN3_9BACT</name>
<organism evidence="2 3">
    <name type="scientific">Algoriphagus halophytocola</name>
    <dbReference type="NCBI Taxonomy" id="2991499"/>
    <lineage>
        <taxon>Bacteria</taxon>
        <taxon>Pseudomonadati</taxon>
        <taxon>Bacteroidota</taxon>
        <taxon>Cytophagia</taxon>
        <taxon>Cytophagales</taxon>
        <taxon>Cyclobacteriaceae</taxon>
        <taxon>Algoriphagus</taxon>
    </lineage>
</organism>
<keyword evidence="3" id="KW-1185">Reference proteome</keyword>
<dbReference type="InterPro" id="IPR029044">
    <property type="entry name" value="Nucleotide-diphossugar_trans"/>
</dbReference>
<dbReference type="CDD" id="cd00761">
    <property type="entry name" value="Glyco_tranf_GTA_type"/>
    <property type="match status" value="1"/>
</dbReference>
<dbReference type="RefSeq" id="WP_264809565.1">
    <property type="nucleotide sequence ID" value="NZ_CP110226.1"/>
</dbReference>
<keyword evidence="2" id="KW-0328">Glycosyltransferase</keyword>
<gene>
    <name evidence="2" type="ORF">OM944_00800</name>
</gene>
<dbReference type="Proteomes" id="UP001163156">
    <property type="component" value="Chromosome"/>
</dbReference>
<dbReference type="EC" id="2.4.-.-" evidence="2"/>
<dbReference type="InterPro" id="IPR001173">
    <property type="entry name" value="Glyco_trans_2-like"/>
</dbReference>
<evidence type="ECO:0000313" key="2">
    <source>
        <dbReference type="EMBL" id="UZD23038.1"/>
    </source>
</evidence>
<sequence length="251" mass="28476">MDFQVLVSTMNPDPRPFQDLGVPAVVISQNSSDTKETRGKVRFLSFNERGLSKSRNRAIEHADAEIALIADDDVTFCENFQEKISNGFKQYPEADILTFKILTPEGQPYKGYLTQTFKHNRSSIFKVSSVEMVVRPERLRKEGIRFDENFGLGATYPSGEEMIFLNDALNKGLSIYYVPEYIVCHPLESSGKILDENYFRSKGALIRRLYGDSIHLGLGFAFLIKQVLKPQRSISLFKAIKEILKGFNSIS</sequence>
<dbReference type="EMBL" id="CP110226">
    <property type="protein sequence ID" value="UZD23038.1"/>
    <property type="molecule type" value="Genomic_DNA"/>
</dbReference>